<sequence length="260" mass="28066">MAAIDPMIPSQFASEEADPEPELEPGRSEHPTEEPGQKQQERQQKQQPAKDATILHHHALPEQQPLTMKYLEDDDIDYLKRQRHNDNDIACHKRHYPFTSDTTDDTKNNTKNTNNTNNTNNTKYTTTATATPTAIPTPTDATQATGPLSRLTHLILAHPVLATFVAAQVLCSGIPVCLFLGGVLVAAFIAGAVFAGLAMLVMGPVLVGTGCLGVGIWGFGWAVFVLGRVVGRVLRGESMEVFGWGLGVWGGAEGDGRVKD</sequence>
<reference evidence="1" key="1">
    <citation type="submission" date="2018-02" db="EMBL/GenBank/DDBJ databases">
        <title>The genomes of Aspergillus section Nigri reveals drivers in fungal speciation.</title>
        <authorList>
            <consortium name="DOE Joint Genome Institute"/>
            <person name="Vesth T.C."/>
            <person name="Nybo J."/>
            <person name="Theobald S."/>
            <person name="Brandl J."/>
            <person name="Frisvad J.C."/>
            <person name="Nielsen K.F."/>
            <person name="Lyhne E.K."/>
            <person name="Kogle M.E."/>
            <person name="Kuo A."/>
            <person name="Riley R."/>
            <person name="Clum A."/>
            <person name="Nolan M."/>
            <person name="Lipzen A."/>
            <person name="Salamov A."/>
            <person name="Henrissat B."/>
            <person name="Wiebenga A."/>
            <person name="De vries R.P."/>
            <person name="Grigoriev I.V."/>
            <person name="Mortensen U.H."/>
            <person name="Andersen M.R."/>
            <person name="Baker S.E."/>
        </authorList>
    </citation>
    <scope>NUCLEOTIDE SEQUENCE</scope>
    <source>
        <strain evidence="1">CBS 121060</strain>
    </source>
</reference>
<accession>A0ACD1HND4</accession>
<organism evidence="1 2">
    <name type="scientific">Aspergillus aculeatinus CBS 121060</name>
    <dbReference type="NCBI Taxonomy" id="1448322"/>
    <lineage>
        <taxon>Eukaryota</taxon>
        <taxon>Fungi</taxon>
        <taxon>Dikarya</taxon>
        <taxon>Ascomycota</taxon>
        <taxon>Pezizomycotina</taxon>
        <taxon>Eurotiomycetes</taxon>
        <taxon>Eurotiomycetidae</taxon>
        <taxon>Eurotiales</taxon>
        <taxon>Aspergillaceae</taxon>
        <taxon>Aspergillus</taxon>
        <taxon>Aspergillus subgen. Circumdati</taxon>
    </lineage>
</organism>
<evidence type="ECO:0000313" key="2">
    <source>
        <dbReference type="Proteomes" id="UP000249661"/>
    </source>
</evidence>
<keyword evidence="2" id="KW-1185">Reference proteome</keyword>
<gene>
    <name evidence="1" type="ORF">BO66DRAFT_444991</name>
</gene>
<evidence type="ECO:0000313" key="1">
    <source>
        <dbReference type="EMBL" id="RAH75338.1"/>
    </source>
</evidence>
<name>A0ACD1HND4_9EURO</name>
<dbReference type="EMBL" id="KZ824933">
    <property type="protein sequence ID" value="RAH75338.1"/>
    <property type="molecule type" value="Genomic_DNA"/>
</dbReference>
<proteinExistence type="predicted"/>
<protein>
    <submittedName>
        <fullName evidence="1">Uncharacterized protein</fullName>
    </submittedName>
</protein>
<dbReference type="Proteomes" id="UP000249661">
    <property type="component" value="Unassembled WGS sequence"/>
</dbReference>